<sequence length="166" mass="19232">MEPSIPSSTKPRLTNKDIRRVVEVWDFKKEYNEQLAEAIDIGVERLLPQQDRKWESEDERARMVDAALSNIREENGERIQVVEGFEGKPKPKVPQWLLDAQPWLHVQEAQHFCYIPDIALANGQRPKPMGWWGKHTHDDTPEPNAESEDPDWVVIDRPNFDNAAEG</sequence>
<reference evidence="2" key="1">
    <citation type="journal article" date="2020" name="Stud. Mycol.">
        <title>101 Dothideomycetes genomes: a test case for predicting lifestyles and emergence of pathogens.</title>
        <authorList>
            <person name="Haridas S."/>
            <person name="Albert R."/>
            <person name="Binder M."/>
            <person name="Bloem J."/>
            <person name="Labutti K."/>
            <person name="Salamov A."/>
            <person name="Andreopoulos B."/>
            <person name="Baker S."/>
            <person name="Barry K."/>
            <person name="Bills G."/>
            <person name="Bluhm B."/>
            <person name="Cannon C."/>
            <person name="Castanera R."/>
            <person name="Culley D."/>
            <person name="Daum C."/>
            <person name="Ezra D."/>
            <person name="Gonzalez J."/>
            <person name="Henrissat B."/>
            <person name="Kuo A."/>
            <person name="Liang C."/>
            <person name="Lipzen A."/>
            <person name="Lutzoni F."/>
            <person name="Magnuson J."/>
            <person name="Mondo S."/>
            <person name="Nolan M."/>
            <person name="Ohm R."/>
            <person name="Pangilinan J."/>
            <person name="Park H.-J."/>
            <person name="Ramirez L."/>
            <person name="Alfaro M."/>
            <person name="Sun H."/>
            <person name="Tritt A."/>
            <person name="Yoshinaga Y."/>
            <person name="Zwiers L.-H."/>
            <person name="Turgeon B."/>
            <person name="Goodwin S."/>
            <person name="Spatafora J."/>
            <person name="Crous P."/>
            <person name="Grigoriev I."/>
        </authorList>
    </citation>
    <scope>NUCLEOTIDE SEQUENCE</scope>
    <source>
        <strain evidence="2">CBS 627.86</strain>
    </source>
</reference>
<proteinExistence type="predicted"/>
<dbReference type="AlphaFoldDB" id="A0A6A5YHL1"/>
<name>A0A6A5YHL1_9PLEO</name>
<evidence type="ECO:0000256" key="1">
    <source>
        <dbReference type="SAM" id="MobiDB-lite"/>
    </source>
</evidence>
<evidence type="ECO:0000313" key="2">
    <source>
        <dbReference type="EMBL" id="KAF2106535.1"/>
    </source>
</evidence>
<organism evidence="2 3">
    <name type="scientific">Lophiotrema nucula</name>
    <dbReference type="NCBI Taxonomy" id="690887"/>
    <lineage>
        <taxon>Eukaryota</taxon>
        <taxon>Fungi</taxon>
        <taxon>Dikarya</taxon>
        <taxon>Ascomycota</taxon>
        <taxon>Pezizomycotina</taxon>
        <taxon>Dothideomycetes</taxon>
        <taxon>Pleosporomycetidae</taxon>
        <taxon>Pleosporales</taxon>
        <taxon>Lophiotremataceae</taxon>
        <taxon>Lophiotrema</taxon>
    </lineage>
</organism>
<feature type="region of interest" description="Disordered" evidence="1">
    <location>
        <begin position="127"/>
        <end position="166"/>
    </location>
</feature>
<accession>A0A6A5YHL1</accession>
<evidence type="ECO:0000313" key="3">
    <source>
        <dbReference type="Proteomes" id="UP000799770"/>
    </source>
</evidence>
<protein>
    <submittedName>
        <fullName evidence="2">Uncharacterized protein</fullName>
    </submittedName>
</protein>
<gene>
    <name evidence="2" type="ORF">BDV96DRAFT_607229</name>
</gene>
<dbReference type="Proteomes" id="UP000799770">
    <property type="component" value="Unassembled WGS sequence"/>
</dbReference>
<dbReference type="EMBL" id="ML977361">
    <property type="protein sequence ID" value="KAF2106535.1"/>
    <property type="molecule type" value="Genomic_DNA"/>
</dbReference>
<dbReference type="OrthoDB" id="3808009at2759"/>
<keyword evidence="3" id="KW-1185">Reference proteome</keyword>